<name>A0A2U3KKR9_9FIRM</name>
<reference evidence="2" key="1">
    <citation type="submission" date="2018-02" db="EMBL/GenBank/DDBJ databases">
        <authorList>
            <person name="Hausmann B."/>
        </authorList>
    </citation>
    <scope>NUCLEOTIDE SEQUENCE [LARGE SCALE GENOMIC DNA]</scope>
    <source>
        <strain evidence="2">Peat soil MAG SbF1</strain>
    </source>
</reference>
<evidence type="ECO:0000313" key="2">
    <source>
        <dbReference type="Proteomes" id="UP000238916"/>
    </source>
</evidence>
<organism evidence="1 2">
    <name type="scientific">Candidatus Desulfosporosinus infrequens</name>
    <dbReference type="NCBI Taxonomy" id="2043169"/>
    <lineage>
        <taxon>Bacteria</taxon>
        <taxon>Bacillati</taxon>
        <taxon>Bacillota</taxon>
        <taxon>Clostridia</taxon>
        <taxon>Eubacteriales</taxon>
        <taxon>Desulfitobacteriaceae</taxon>
        <taxon>Desulfosporosinus</taxon>
    </lineage>
</organism>
<protein>
    <submittedName>
        <fullName evidence="1">Uncharacterized protein</fullName>
    </submittedName>
</protein>
<accession>A0A2U3KKR9</accession>
<dbReference type="Proteomes" id="UP000238916">
    <property type="component" value="Unassembled WGS sequence"/>
</dbReference>
<dbReference type="AlphaFoldDB" id="A0A2U3KKR9"/>
<gene>
    <name evidence="1" type="ORF">SBF1_2180003</name>
</gene>
<proteinExistence type="predicted"/>
<evidence type="ECO:0000313" key="1">
    <source>
        <dbReference type="EMBL" id="SPF40140.1"/>
    </source>
</evidence>
<dbReference type="EMBL" id="OMOF01000133">
    <property type="protein sequence ID" value="SPF40140.1"/>
    <property type="molecule type" value="Genomic_DNA"/>
</dbReference>
<sequence length="49" mass="5426">MSSVLILTGIRVFRVSEVKHPYCKVVLGKEKGPGDFSPEPLGLDDLHNF</sequence>